<dbReference type="Proteomes" id="UP000468581">
    <property type="component" value="Unassembled WGS sequence"/>
</dbReference>
<accession>A0A6P0ULL4</accession>
<comment type="caution">
    <text evidence="1">The sequence shown here is derived from an EMBL/GenBank/DDBJ whole genome shotgun (WGS) entry which is preliminary data.</text>
</comment>
<reference evidence="1 2" key="1">
    <citation type="submission" date="2020-01" db="EMBL/GenBank/DDBJ databases">
        <title>Leptobacterium flavescens.</title>
        <authorList>
            <person name="Wang G."/>
        </authorList>
    </citation>
    <scope>NUCLEOTIDE SEQUENCE [LARGE SCALE GENOMIC DNA]</scope>
    <source>
        <strain evidence="1 2">KCTC 22160</strain>
    </source>
</reference>
<proteinExistence type="predicted"/>
<evidence type="ECO:0000313" key="1">
    <source>
        <dbReference type="EMBL" id="NER11943.1"/>
    </source>
</evidence>
<gene>
    <name evidence="1" type="ORF">GWK08_00690</name>
</gene>
<dbReference type="Pfam" id="PF20105">
    <property type="entry name" value="DUF6495"/>
    <property type="match status" value="1"/>
</dbReference>
<sequence length="156" mass="18093">MKYTRLSKEQFKALHKEFINFLATQSITAAEWDTIKKEKPEVAEQELDVFSDLIWEGVLSKVDFLENSSENSMLLFKCDAHQFNLIAVKINNKDINLLTDEGFHWFQENIMHEDVELFTASKVYSEDKRLDIFKLIQQGAQIADGTLFNALDKVVN</sequence>
<dbReference type="EMBL" id="JAABOO010000001">
    <property type="protein sequence ID" value="NER11943.1"/>
    <property type="molecule type" value="Genomic_DNA"/>
</dbReference>
<protein>
    <recommendedName>
        <fullName evidence="3">Histidyl-tRNA synthetase</fullName>
    </recommendedName>
</protein>
<name>A0A6P0ULL4_9FLAO</name>
<dbReference type="RefSeq" id="WP_163604986.1">
    <property type="nucleotide sequence ID" value="NZ_JAABOO010000001.1"/>
</dbReference>
<keyword evidence="2" id="KW-1185">Reference proteome</keyword>
<evidence type="ECO:0008006" key="3">
    <source>
        <dbReference type="Google" id="ProtNLM"/>
    </source>
</evidence>
<organism evidence="1 2">
    <name type="scientific">Leptobacterium flavescens</name>
    <dbReference type="NCBI Taxonomy" id="472055"/>
    <lineage>
        <taxon>Bacteria</taxon>
        <taxon>Pseudomonadati</taxon>
        <taxon>Bacteroidota</taxon>
        <taxon>Flavobacteriia</taxon>
        <taxon>Flavobacteriales</taxon>
        <taxon>Flavobacteriaceae</taxon>
        <taxon>Leptobacterium</taxon>
    </lineage>
</organism>
<evidence type="ECO:0000313" key="2">
    <source>
        <dbReference type="Proteomes" id="UP000468581"/>
    </source>
</evidence>
<dbReference type="InterPro" id="IPR045470">
    <property type="entry name" value="DUF6495"/>
</dbReference>
<dbReference type="AlphaFoldDB" id="A0A6P0ULL4"/>